<organism evidence="1">
    <name type="scientific">Spongospora subterranea</name>
    <dbReference type="NCBI Taxonomy" id="70186"/>
    <lineage>
        <taxon>Eukaryota</taxon>
        <taxon>Sar</taxon>
        <taxon>Rhizaria</taxon>
        <taxon>Endomyxa</taxon>
        <taxon>Phytomyxea</taxon>
        <taxon>Plasmodiophorida</taxon>
        <taxon>Plasmodiophoridae</taxon>
        <taxon>Spongospora</taxon>
    </lineage>
</organism>
<reference evidence="1" key="1">
    <citation type="submission" date="2015-04" db="EMBL/GenBank/DDBJ databases">
        <title>The genome sequence of the plant pathogenic Rhizarian Plasmodiophora brassicae reveals insights in its biotrophic life cycle and the origin of chitin synthesis.</title>
        <authorList>
            <person name="Schwelm A."/>
            <person name="Fogelqvist J."/>
            <person name="Knaust A."/>
            <person name="Julke S."/>
            <person name="Lilja T."/>
            <person name="Dhandapani V."/>
            <person name="Bonilla-Rosso G."/>
            <person name="Karlsson M."/>
            <person name="Shevchenko A."/>
            <person name="Choi S.R."/>
            <person name="Kim H.G."/>
            <person name="Park J.Y."/>
            <person name="Lim Y.P."/>
            <person name="Ludwig-Muller J."/>
            <person name="Dixelius C."/>
        </authorList>
    </citation>
    <scope>NUCLEOTIDE SEQUENCE</scope>
    <source>
        <tissue evidence="1">Potato root galls</tissue>
    </source>
</reference>
<sequence length="160" mass="17368">MWAIFQYARSACPIIKLSFGASGCPYNVDGTSGVVQYCSKWGFCGTDSTFKAQQTAGHYIYSSSLDGSVASTDVCTTRPDPGAFCNAIAASATCSLSDTRCELFNVQASDFDARGDYSKAVVRCGPFFGDYVSQFILQLSRGDRVRFANAMCFHHRSMCL</sequence>
<evidence type="ECO:0000313" key="1">
    <source>
        <dbReference type="EMBL" id="CRZ02087.1"/>
    </source>
</evidence>
<dbReference type="EMBL" id="HACM01001645">
    <property type="protein sequence ID" value="CRZ02087.1"/>
    <property type="molecule type" value="Transcribed_RNA"/>
</dbReference>
<protein>
    <submittedName>
        <fullName evidence="1">Uncharacterized protein</fullName>
    </submittedName>
</protein>
<name>A0A0H5QKE0_9EUKA</name>
<dbReference type="AlphaFoldDB" id="A0A0H5QKE0"/>
<accession>A0A0H5QKE0</accession>
<proteinExistence type="predicted"/>